<dbReference type="RefSeq" id="WP_306705330.1">
    <property type="nucleotide sequence ID" value="NZ_JAUJFI010000031.1"/>
</dbReference>
<comment type="caution">
    <text evidence="3">The sequence shown here is derived from an EMBL/GenBank/DDBJ whole genome shotgun (WGS) entry which is preliminary data.</text>
</comment>
<evidence type="ECO:0000313" key="4">
    <source>
        <dbReference type="Proteomes" id="UP001227317"/>
    </source>
</evidence>
<evidence type="ECO:0000256" key="2">
    <source>
        <dbReference type="SAM" id="MobiDB-lite"/>
    </source>
</evidence>
<organism evidence="3 4">
    <name type="scientific">Azospirillum isscasi</name>
    <dbReference type="NCBI Taxonomy" id="3053926"/>
    <lineage>
        <taxon>Bacteria</taxon>
        <taxon>Pseudomonadati</taxon>
        <taxon>Pseudomonadota</taxon>
        <taxon>Alphaproteobacteria</taxon>
        <taxon>Rhodospirillales</taxon>
        <taxon>Azospirillaceae</taxon>
        <taxon>Azospirillum</taxon>
    </lineage>
</organism>
<sequence length="86" mass="9502">MSINIKNREADALLAELKAATGKGASQLVLELLRREAQRLRARRVRSADDAEARMAQLHRELAAQPVLDPRSPDAILGYDDTGLPR</sequence>
<protein>
    <submittedName>
        <fullName evidence="3">Type II toxin-antitoxin system VapB family antitoxin</fullName>
    </submittedName>
</protein>
<dbReference type="InterPro" id="IPR011660">
    <property type="entry name" value="VapB-like"/>
</dbReference>
<proteinExistence type="predicted"/>
<keyword evidence="1" id="KW-0175">Coiled coil</keyword>
<dbReference type="EMBL" id="JAUJFI010000031">
    <property type="protein sequence ID" value="MDQ2102852.1"/>
    <property type="molecule type" value="Genomic_DNA"/>
</dbReference>
<name>A0ABU0WF55_9PROT</name>
<accession>A0ABU0WF55</accession>
<evidence type="ECO:0000256" key="1">
    <source>
        <dbReference type="SAM" id="Coils"/>
    </source>
</evidence>
<dbReference type="Pfam" id="PF07704">
    <property type="entry name" value="PSK_trans_fac"/>
    <property type="match status" value="1"/>
</dbReference>
<evidence type="ECO:0000313" key="3">
    <source>
        <dbReference type="EMBL" id="MDQ2102852.1"/>
    </source>
</evidence>
<keyword evidence="4" id="KW-1185">Reference proteome</keyword>
<feature type="coiled-coil region" evidence="1">
    <location>
        <begin position="3"/>
        <end position="50"/>
    </location>
</feature>
<dbReference type="Proteomes" id="UP001227317">
    <property type="component" value="Unassembled WGS sequence"/>
</dbReference>
<feature type="region of interest" description="Disordered" evidence="2">
    <location>
        <begin position="64"/>
        <end position="86"/>
    </location>
</feature>
<reference evidence="3 4" key="1">
    <citation type="submission" date="2023-06" db="EMBL/GenBank/DDBJ databases">
        <title>Azospirillum isscasensis sp.nov, a bacterium isolated from rhizosphere soil of rice.</title>
        <authorList>
            <person name="Wang H."/>
        </authorList>
    </citation>
    <scope>NUCLEOTIDE SEQUENCE [LARGE SCALE GENOMIC DNA]</scope>
    <source>
        <strain evidence="3 4">C340-1</strain>
    </source>
</reference>
<gene>
    <name evidence="3" type="ORF">QSG27_09130</name>
</gene>